<keyword evidence="27" id="KW-1185">Reference proteome</keyword>
<keyword evidence="6" id="KW-0963">Cytoplasm</keyword>
<keyword evidence="7" id="KW-0597">Phosphoprotein</keyword>
<evidence type="ECO:0000259" key="25">
    <source>
        <dbReference type="PROSITE" id="PS51848"/>
    </source>
</evidence>
<comment type="caution">
    <text evidence="26">The sequence shown here is derived from an EMBL/GenBank/DDBJ whole genome shotgun (WGS) entry which is preliminary data.</text>
</comment>
<dbReference type="EMBL" id="LSMT01000027">
    <property type="protein sequence ID" value="PFX32105.1"/>
    <property type="molecule type" value="Genomic_DNA"/>
</dbReference>
<evidence type="ECO:0000256" key="22">
    <source>
        <dbReference type="SAM" id="MobiDB-lite"/>
    </source>
</evidence>
<feature type="region of interest" description="Disordered" evidence="22">
    <location>
        <begin position="1086"/>
        <end position="1143"/>
    </location>
</feature>
<keyword evidence="16 20" id="KW-0440">LIM domain</keyword>
<comment type="cofactor">
    <cofactor evidence="1">
        <name>FAD</name>
        <dbReference type="ChEBI" id="CHEBI:57692"/>
    </cofactor>
</comment>
<dbReference type="Pfam" id="PF00890">
    <property type="entry name" value="FAD_binding_2"/>
    <property type="match status" value="1"/>
</dbReference>
<evidence type="ECO:0000256" key="14">
    <source>
        <dbReference type="ARBA" id="ARBA00023002"/>
    </source>
</evidence>
<keyword evidence="13" id="KW-0521">NADP</keyword>
<feature type="compositionally biased region" description="Polar residues" evidence="22">
    <location>
        <begin position="1100"/>
        <end position="1117"/>
    </location>
</feature>
<accession>A0A2B4SUM7</accession>
<feature type="region of interest" description="Disordered" evidence="22">
    <location>
        <begin position="671"/>
        <end position="707"/>
    </location>
</feature>
<dbReference type="InterPro" id="IPR022735">
    <property type="entry name" value="bMERB_dom"/>
</dbReference>
<evidence type="ECO:0000313" key="27">
    <source>
        <dbReference type="Proteomes" id="UP000225706"/>
    </source>
</evidence>
<keyword evidence="9 20" id="KW-0479">Metal-binding</keyword>
<dbReference type="PROSITE" id="PS51848">
    <property type="entry name" value="BMERB"/>
    <property type="match status" value="1"/>
</dbReference>
<feature type="compositionally biased region" description="Basic and acidic residues" evidence="22">
    <location>
        <begin position="1239"/>
        <end position="1256"/>
    </location>
</feature>
<dbReference type="Proteomes" id="UP000225706">
    <property type="component" value="Unassembled WGS sequence"/>
</dbReference>
<sequence>MEEEVDGHFKEEICTLTPGELFDAFLQTTDLQETLDVFRKLCQSVDVNPRNHKTLYASLKSKLTSWKCKSLWTKLDKRAEHKDYKNKPCVKNKVLIIGAGPCGLRSAIEAALLGAYVVVIEKRDRFSRNNVLHLWPFLIVDLKNLGAKKFFGQFCAGAIDHISIRRLQVILLKVSLLLGVQVYAKCGFLNLVEPTDAHGWRGNFDPPSHALNKFDFDVVVAADGRRAALKGFKGKEFRGKLAIGITVNFVNKNSKEEARVEEISGVAFIFNQQFFQDLKESTGIDLENIVYYKDETHYFVMCAKKNSLLQKGVLKRDFQDAYDLLQTSNVNHDKLLTYAREAANFSTSYQLPQLDFAKNHYLKEDVAMFDFTSLYHSEHAAKIYERKGKRLLALVVGDSLLEPFWPTGSGCARGFLGCFDAAWTMRGWGLGREPIDLLTERDSIFRLLAQTTPENISKNFEEYSINPVTRYPNLNKSCVSQNRVKHLFDNKNGPIDHMDGSEAEPMDTSKDPSAIEGGVNAKMLLKWCQEQTKKYRNVKINDMSTSWRNGLAFCAIIHRYRPDLIDYSSLSPKDQLKNTQLAFDVAEEHLGIPPQISASEMATKEVPDTLMIVSYVSQYHEVFKNETPAEKTTELLEFRAKSPLSKLSVLTRVSRRTHKEKRRNEEIFDTVSKRRKAAASKENEAPTPMDTATPVQSLQAPTVTTGKTSNRISALAAQVFGPTDGKKNNVPSSRDSSDQCFFCNRRLYLMERLSAEGHFFHRECFLCEECGCTLRLGTYSYINPSSDQDKGHFLCHLHYDQLLYKMQEEPADEQEVSAKGRPKLVKSKSAAPENLFKNVEFTIDPGAEEPVSYKTKGERGAQMNGYHEDKKTVTKEKDDRQRDRSYSSGKYRRLEARPLRRSSIGSVRKSDATVREKGKGYTFDDGLDQMGGGRRRGTQPLKIPSREEVRKFEAEAEFRPSTPSELIDATKGMTVVDIDMEEAPAEERKKKREEERKSVIDAVKTSAAGKSWVKRQDAQEGKVQKLGTLERRKAKSRRAMYPPLSVVLNPDDRETQEALEGIVQAANETERNPQKKMQLKVVDISLDDNTSIPSCDRKAASQTKAGSKTVSVATKNEPTPSPRSLTSPTSPENKKPPAGSLVAARKARLSNLIANDFRPPTVKDKWADREEWKKSSPVKNDAVKKFEKEEEFEPTDSPGANRRSLPKVPSEEPFHSTKETTKIVQRKPTGKPRFLLGKVKREIDEEKEEKPKKDAVDMGFVVLDLQDGIVTPDKVEALNQEKDDSGLFSESSGEEMPDDSPKLQRTNARRFGKPGRRDTEMADDKVKRREQAKIRSAMKQRESKRLRMAQSIQRELEEVAVKQADLEREGVVVEKALRQGNNSGSEEQQLMLQWFKLVNRKNALIRFESELVIQANSIQLEDQQGRLEQEIRELLMKDDPRKDDNRAIQKKTKQLVDIVEQRNALVELLDEERKREQEEDRHFDAMIAAKGLSTCWSYNSLPTKTPFC</sequence>
<keyword evidence="12 20" id="KW-0862">Zinc</keyword>
<dbReference type="Gene3D" id="2.10.110.10">
    <property type="entry name" value="Cysteine Rich Protein"/>
    <property type="match status" value="1"/>
</dbReference>
<evidence type="ECO:0000256" key="1">
    <source>
        <dbReference type="ARBA" id="ARBA00001974"/>
    </source>
</evidence>
<comment type="similarity">
    <text evidence="4">Belongs to the Mical family.</text>
</comment>
<comment type="subcellular location">
    <subcellularLocation>
        <location evidence="3">Cytoplasm</location>
    </subcellularLocation>
    <subcellularLocation>
        <location evidence="2">Endosome</location>
    </subcellularLocation>
</comment>
<evidence type="ECO:0000256" key="13">
    <source>
        <dbReference type="ARBA" id="ARBA00022857"/>
    </source>
</evidence>
<feature type="region of interest" description="Disordered" evidence="22">
    <location>
        <begin position="810"/>
        <end position="829"/>
    </location>
</feature>
<dbReference type="SUPFAM" id="SSF51905">
    <property type="entry name" value="FAD/NAD(P)-binding domain"/>
    <property type="match status" value="1"/>
</dbReference>
<feature type="compositionally biased region" description="Polar residues" evidence="22">
    <location>
        <begin position="693"/>
        <end position="707"/>
    </location>
</feature>
<feature type="domain" description="BMERB" evidence="25">
    <location>
        <begin position="1339"/>
        <end position="1485"/>
    </location>
</feature>
<dbReference type="InterPro" id="IPR057494">
    <property type="entry name" value="Rossman_Mical"/>
</dbReference>
<feature type="compositionally biased region" description="Basic and acidic residues" evidence="22">
    <location>
        <begin position="1161"/>
        <end position="1174"/>
    </location>
</feature>
<dbReference type="Pfam" id="PF00307">
    <property type="entry name" value="CH"/>
    <property type="match status" value="1"/>
</dbReference>
<evidence type="ECO:0000256" key="6">
    <source>
        <dbReference type="ARBA" id="ARBA00022490"/>
    </source>
</evidence>
<dbReference type="SMART" id="SM01203">
    <property type="entry name" value="DUF3585"/>
    <property type="match status" value="1"/>
</dbReference>
<dbReference type="InterPro" id="IPR036872">
    <property type="entry name" value="CH_dom_sf"/>
</dbReference>
<feature type="compositionally biased region" description="Basic and acidic residues" evidence="22">
    <location>
        <begin position="908"/>
        <end position="919"/>
    </location>
</feature>
<feature type="domain" description="Calponin-homology (CH)" evidence="23">
    <location>
        <begin position="518"/>
        <end position="621"/>
    </location>
</feature>
<evidence type="ECO:0000256" key="17">
    <source>
        <dbReference type="ARBA" id="ARBA00023054"/>
    </source>
</evidence>
<dbReference type="PROSITE" id="PS50023">
    <property type="entry name" value="LIM_DOMAIN_2"/>
    <property type="match status" value="1"/>
</dbReference>
<evidence type="ECO:0000256" key="9">
    <source>
        <dbReference type="ARBA" id="ARBA00022723"/>
    </source>
</evidence>
<evidence type="ECO:0000256" key="3">
    <source>
        <dbReference type="ARBA" id="ARBA00004496"/>
    </source>
</evidence>
<reference evidence="27" key="1">
    <citation type="journal article" date="2017" name="bioRxiv">
        <title>Comparative analysis of the genomes of Stylophora pistillata and Acropora digitifera provides evidence for extensive differences between species of corals.</title>
        <authorList>
            <person name="Voolstra C.R."/>
            <person name="Li Y."/>
            <person name="Liew Y.J."/>
            <person name="Baumgarten S."/>
            <person name="Zoccola D."/>
            <person name="Flot J.-F."/>
            <person name="Tambutte S."/>
            <person name="Allemand D."/>
            <person name="Aranda M."/>
        </authorList>
    </citation>
    <scope>NUCLEOTIDE SEQUENCE [LARGE SCALE GENOMIC DNA]</scope>
</reference>
<dbReference type="PROSITE" id="PS50021">
    <property type="entry name" value="CH"/>
    <property type="match status" value="1"/>
</dbReference>
<dbReference type="GO" id="GO:0120501">
    <property type="term" value="F:F-actin monooxygenase activity"/>
    <property type="evidence" value="ECO:0007669"/>
    <property type="project" value="UniProtKB-EC"/>
</dbReference>
<feature type="compositionally biased region" description="Basic and acidic residues" evidence="22">
    <location>
        <begin position="490"/>
        <end position="500"/>
    </location>
</feature>
<keyword evidence="10" id="KW-0967">Endosome</keyword>
<organism evidence="26 27">
    <name type="scientific">Stylophora pistillata</name>
    <name type="common">Smooth cauliflower coral</name>
    <dbReference type="NCBI Taxonomy" id="50429"/>
    <lineage>
        <taxon>Eukaryota</taxon>
        <taxon>Metazoa</taxon>
        <taxon>Cnidaria</taxon>
        <taxon>Anthozoa</taxon>
        <taxon>Hexacorallia</taxon>
        <taxon>Scleractinia</taxon>
        <taxon>Astrocoeniina</taxon>
        <taxon>Pocilloporidae</taxon>
        <taxon>Stylophora</taxon>
    </lineage>
</organism>
<feature type="compositionally biased region" description="Low complexity" evidence="22">
    <location>
        <begin position="1122"/>
        <end position="1131"/>
    </location>
</feature>
<proteinExistence type="inferred from homology"/>
<comment type="catalytic activity">
    <reaction evidence="19">
        <text>L-methionyl-[F-actin] + NADPH + O2 + H(+) = L-methionyl-(R)-S-oxide-[F-actin] + NADP(+) + H2O</text>
        <dbReference type="Rhea" id="RHEA:51308"/>
        <dbReference type="Rhea" id="RHEA-COMP:12953"/>
        <dbReference type="Rhea" id="RHEA-COMP:12956"/>
        <dbReference type="ChEBI" id="CHEBI:15377"/>
        <dbReference type="ChEBI" id="CHEBI:15378"/>
        <dbReference type="ChEBI" id="CHEBI:15379"/>
        <dbReference type="ChEBI" id="CHEBI:16044"/>
        <dbReference type="ChEBI" id="CHEBI:45764"/>
        <dbReference type="ChEBI" id="CHEBI:57783"/>
        <dbReference type="ChEBI" id="CHEBI:58349"/>
        <dbReference type="EC" id="1.14.13.225"/>
    </reaction>
</comment>
<feature type="compositionally biased region" description="Basic and acidic residues" evidence="22">
    <location>
        <begin position="1209"/>
        <end position="1221"/>
    </location>
</feature>
<evidence type="ECO:0000256" key="18">
    <source>
        <dbReference type="ARBA" id="ARBA00023203"/>
    </source>
</evidence>
<dbReference type="PANTHER" id="PTHR23167">
    <property type="entry name" value="CALPONIN HOMOLOGY DOMAIN-CONTAINING PROTEIN DDB_G0272472-RELATED"/>
    <property type="match status" value="1"/>
</dbReference>
<keyword evidence="17 21" id="KW-0175">Coiled coil</keyword>
<dbReference type="Gene3D" id="1.10.418.10">
    <property type="entry name" value="Calponin-like domain"/>
    <property type="match status" value="1"/>
</dbReference>
<dbReference type="SMART" id="SM00033">
    <property type="entry name" value="CH"/>
    <property type="match status" value="1"/>
</dbReference>
<dbReference type="CDD" id="cd22198">
    <property type="entry name" value="CH_MICAL_EHBP-like"/>
    <property type="match status" value="1"/>
</dbReference>
<evidence type="ECO:0000256" key="2">
    <source>
        <dbReference type="ARBA" id="ARBA00004177"/>
    </source>
</evidence>
<dbReference type="GO" id="GO:0003779">
    <property type="term" value="F:actin binding"/>
    <property type="evidence" value="ECO:0007669"/>
    <property type="project" value="UniProtKB-KW"/>
</dbReference>
<keyword evidence="11" id="KW-0274">FAD</keyword>
<keyword evidence="14" id="KW-0560">Oxidoreductase</keyword>
<dbReference type="Pfam" id="PF25413">
    <property type="entry name" value="Rossman_Mical"/>
    <property type="match status" value="1"/>
</dbReference>
<dbReference type="EC" id="1.14.13.225" evidence="5"/>
<evidence type="ECO:0000256" key="12">
    <source>
        <dbReference type="ARBA" id="ARBA00022833"/>
    </source>
</evidence>
<name>A0A2B4SUM7_STYPI</name>
<feature type="compositionally biased region" description="Basic and acidic residues" evidence="22">
    <location>
        <begin position="944"/>
        <end position="958"/>
    </location>
</feature>
<gene>
    <name evidence="26" type="primary">mical2b</name>
    <name evidence="26" type="ORF">AWC38_SpisGene3047</name>
</gene>
<feature type="coiled-coil region" evidence="21">
    <location>
        <begin position="1417"/>
        <end position="1479"/>
    </location>
</feature>
<evidence type="ECO:0000256" key="11">
    <source>
        <dbReference type="ARBA" id="ARBA00022827"/>
    </source>
</evidence>
<feature type="compositionally biased region" description="Basic and acidic residues" evidence="22">
    <location>
        <begin position="985"/>
        <end position="999"/>
    </location>
</feature>
<evidence type="ECO:0000256" key="8">
    <source>
        <dbReference type="ARBA" id="ARBA00022630"/>
    </source>
</evidence>
<dbReference type="InterPro" id="IPR003953">
    <property type="entry name" value="FAD-dep_OxRdtase_2_FAD-bd"/>
</dbReference>
<dbReference type="SUPFAM" id="SSF47576">
    <property type="entry name" value="Calponin-homology domain, CH-domain"/>
    <property type="match status" value="1"/>
</dbReference>
<protein>
    <recommendedName>
        <fullName evidence="5">F-actin monooxygenase</fullName>
        <ecNumber evidence="5">1.14.13.225</ecNumber>
    </recommendedName>
</protein>
<evidence type="ECO:0000256" key="15">
    <source>
        <dbReference type="ARBA" id="ARBA00023033"/>
    </source>
</evidence>
<feature type="compositionally biased region" description="Basic and acidic residues" evidence="22">
    <location>
        <begin position="866"/>
        <end position="885"/>
    </location>
</feature>
<feature type="region of interest" description="Disordered" evidence="22">
    <location>
        <begin position="1155"/>
        <end position="1256"/>
    </location>
</feature>
<evidence type="ECO:0000259" key="23">
    <source>
        <dbReference type="PROSITE" id="PS50021"/>
    </source>
</evidence>
<dbReference type="InterPro" id="IPR050540">
    <property type="entry name" value="F-actin_Monoox_Mical"/>
</dbReference>
<dbReference type="Gene3D" id="3.50.50.60">
    <property type="entry name" value="FAD/NAD(P)-binding domain"/>
    <property type="match status" value="1"/>
</dbReference>
<dbReference type="InterPro" id="IPR001781">
    <property type="entry name" value="Znf_LIM"/>
</dbReference>
<evidence type="ECO:0000256" key="21">
    <source>
        <dbReference type="SAM" id="Coils"/>
    </source>
</evidence>
<feature type="compositionally biased region" description="Basic and acidic residues" evidence="22">
    <location>
        <begin position="1315"/>
        <end position="1344"/>
    </location>
</feature>
<evidence type="ECO:0000256" key="16">
    <source>
        <dbReference type="ARBA" id="ARBA00023038"/>
    </source>
</evidence>
<dbReference type="PANTHER" id="PTHR23167:SF54">
    <property type="entry name" value="[F-ACTIN]-MONOOXYGENASE MICAL"/>
    <property type="match status" value="1"/>
</dbReference>
<feature type="region of interest" description="Disordered" evidence="22">
    <location>
        <begin position="490"/>
        <end position="510"/>
    </location>
</feature>
<feature type="region of interest" description="Disordered" evidence="22">
    <location>
        <begin position="1278"/>
        <end position="1344"/>
    </location>
</feature>
<evidence type="ECO:0000313" key="26">
    <source>
        <dbReference type="EMBL" id="PFX32105.1"/>
    </source>
</evidence>
<feature type="compositionally biased region" description="Basic and acidic residues" evidence="22">
    <location>
        <begin position="1014"/>
        <end position="1031"/>
    </location>
</feature>
<dbReference type="SUPFAM" id="SSF57716">
    <property type="entry name" value="Glucocorticoid receptor-like (DNA-binding domain)"/>
    <property type="match status" value="1"/>
</dbReference>
<dbReference type="FunFam" id="3.50.50.60:FF:000004">
    <property type="entry name" value="protein-methionine sulfoxide oxidase MICAL2 isoform X1"/>
    <property type="match status" value="1"/>
</dbReference>
<keyword evidence="18" id="KW-0009">Actin-binding</keyword>
<evidence type="ECO:0000256" key="7">
    <source>
        <dbReference type="ARBA" id="ARBA00022553"/>
    </source>
</evidence>
<dbReference type="Pfam" id="PF12130">
    <property type="entry name" value="bMERB_dom"/>
    <property type="match status" value="1"/>
</dbReference>
<dbReference type="InterPro" id="IPR001715">
    <property type="entry name" value="CH_dom"/>
</dbReference>
<keyword evidence="8" id="KW-0285">Flavoprotein</keyword>
<feature type="domain" description="LIM zinc-binding" evidence="24">
    <location>
        <begin position="738"/>
        <end position="805"/>
    </location>
</feature>
<feature type="region of interest" description="Disordered" evidence="22">
    <location>
        <begin position="849"/>
        <end position="1052"/>
    </location>
</feature>
<dbReference type="PROSITE" id="PS00478">
    <property type="entry name" value="LIM_DOMAIN_1"/>
    <property type="match status" value="1"/>
</dbReference>
<dbReference type="GO" id="GO:0005768">
    <property type="term" value="C:endosome"/>
    <property type="evidence" value="ECO:0007669"/>
    <property type="project" value="UniProtKB-SubCell"/>
</dbReference>
<dbReference type="FunFam" id="1.10.418.10:FF:000023">
    <property type="entry name" value="EH domain-binding protein 1 isoform X1"/>
    <property type="match status" value="1"/>
</dbReference>
<evidence type="ECO:0000256" key="5">
    <source>
        <dbReference type="ARBA" id="ARBA00012709"/>
    </source>
</evidence>
<dbReference type="OrthoDB" id="20799at2759"/>
<evidence type="ECO:0000256" key="10">
    <source>
        <dbReference type="ARBA" id="ARBA00022753"/>
    </source>
</evidence>
<evidence type="ECO:0000256" key="20">
    <source>
        <dbReference type="PROSITE-ProRule" id="PRU00125"/>
    </source>
</evidence>
<dbReference type="InterPro" id="IPR036188">
    <property type="entry name" value="FAD/NAD-bd_sf"/>
</dbReference>
<evidence type="ECO:0000259" key="24">
    <source>
        <dbReference type="PROSITE" id="PS50023"/>
    </source>
</evidence>
<evidence type="ECO:0000256" key="4">
    <source>
        <dbReference type="ARBA" id="ARBA00008223"/>
    </source>
</evidence>
<dbReference type="SMART" id="SM00132">
    <property type="entry name" value="LIM"/>
    <property type="match status" value="1"/>
</dbReference>
<keyword evidence="15" id="KW-0503">Monooxygenase</keyword>
<dbReference type="GO" id="GO:0046872">
    <property type="term" value="F:metal ion binding"/>
    <property type="evidence" value="ECO:0007669"/>
    <property type="project" value="UniProtKB-KW"/>
</dbReference>
<evidence type="ECO:0000256" key="19">
    <source>
        <dbReference type="ARBA" id="ARBA00049522"/>
    </source>
</evidence>